<evidence type="ECO:0000256" key="1">
    <source>
        <dbReference type="ARBA" id="ARBA00011063"/>
    </source>
</evidence>
<keyword evidence="9" id="KW-1185">Reference proteome</keyword>
<evidence type="ECO:0000259" key="7">
    <source>
        <dbReference type="SMART" id="SM00226"/>
    </source>
</evidence>
<dbReference type="OrthoDB" id="9784339at2"/>
<name>A0A3A1UYK3_9BACL</name>
<dbReference type="AlphaFoldDB" id="A0A3A1UYK3"/>
<feature type="active site" description="Nucleophile" evidence="6">
    <location>
        <position position="10"/>
    </location>
</feature>
<reference evidence="8 9" key="1">
    <citation type="submission" date="2018-09" db="EMBL/GenBank/DDBJ databases">
        <title>Paenibacillus aracenensis nov. sp. isolated from a cave in southern Spain.</title>
        <authorList>
            <person name="Jurado V."/>
            <person name="Gutierrez-Patricio S."/>
            <person name="Gonzalez-Pimentel J.L."/>
            <person name="Miller A.Z."/>
            <person name="Laiz L."/>
            <person name="Saiz-Jimenez C."/>
        </authorList>
    </citation>
    <scope>NUCLEOTIDE SEQUENCE [LARGE SCALE GENOMIC DNA]</scope>
    <source>
        <strain evidence="8 9">DSM 22867</strain>
    </source>
</reference>
<evidence type="ECO:0000256" key="5">
    <source>
        <dbReference type="ARBA" id="ARBA00051722"/>
    </source>
</evidence>
<evidence type="ECO:0000313" key="9">
    <source>
        <dbReference type="Proteomes" id="UP000266482"/>
    </source>
</evidence>
<feature type="active site" evidence="6">
    <location>
        <position position="16"/>
    </location>
</feature>
<dbReference type="SMART" id="SM00226">
    <property type="entry name" value="LMWPc"/>
    <property type="match status" value="1"/>
</dbReference>
<dbReference type="InterPro" id="IPR050438">
    <property type="entry name" value="LMW_PTPase"/>
</dbReference>
<dbReference type="CDD" id="cd16343">
    <property type="entry name" value="LMWPTP"/>
    <property type="match status" value="1"/>
</dbReference>
<dbReference type="Proteomes" id="UP000266482">
    <property type="component" value="Unassembled WGS sequence"/>
</dbReference>
<evidence type="ECO:0000256" key="4">
    <source>
        <dbReference type="ARBA" id="ARBA00022912"/>
    </source>
</evidence>
<feature type="active site" description="Proton donor" evidence="6">
    <location>
        <position position="129"/>
    </location>
</feature>
<gene>
    <name evidence="8" type="ORF">D3P08_09320</name>
</gene>
<dbReference type="EC" id="3.1.3.48" evidence="2"/>
<dbReference type="InterPro" id="IPR023485">
    <property type="entry name" value="Ptyr_pPase"/>
</dbReference>
<dbReference type="GO" id="GO:0004725">
    <property type="term" value="F:protein tyrosine phosphatase activity"/>
    <property type="evidence" value="ECO:0007669"/>
    <property type="project" value="UniProtKB-EC"/>
</dbReference>
<evidence type="ECO:0000256" key="6">
    <source>
        <dbReference type="PIRSR" id="PIRSR617867-1"/>
    </source>
</evidence>
<dbReference type="Pfam" id="PF01451">
    <property type="entry name" value="LMWPc"/>
    <property type="match status" value="1"/>
</dbReference>
<dbReference type="PANTHER" id="PTHR11717:SF7">
    <property type="entry name" value="LOW MOLECULAR WEIGHT PHOSPHOTYROSINE PROTEIN PHOSPHATASE"/>
    <property type="match status" value="1"/>
</dbReference>
<dbReference type="PANTHER" id="PTHR11717">
    <property type="entry name" value="LOW MOLECULAR WEIGHT PROTEIN TYROSINE PHOSPHATASE"/>
    <property type="match status" value="1"/>
</dbReference>
<dbReference type="RefSeq" id="WP_119599270.1">
    <property type="nucleotide sequence ID" value="NZ_QXQA01000004.1"/>
</dbReference>
<dbReference type="PRINTS" id="PR00719">
    <property type="entry name" value="LMWPTPASE"/>
</dbReference>
<feature type="domain" description="Phosphotyrosine protein phosphatase I" evidence="7">
    <location>
        <begin position="4"/>
        <end position="153"/>
    </location>
</feature>
<dbReference type="EMBL" id="QXQA01000004">
    <property type="protein sequence ID" value="RIX53618.1"/>
    <property type="molecule type" value="Genomic_DNA"/>
</dbReference>
<protein>
    <recommendedName>
        <fullName evidence="2">protein-tyrosine-phosphatase</fullName>
        <ecNumber evidence="2">3.1.3.48</ecNumber>
    </recommendedName>
</protein>
<dbReference type="InterPro" id="IPR036196">
    <property type="entry name" value="Ptyr_pPase_sf"/>
</dbReference>
<organism evidence="8 9">
    <name type="scientific">Paenibacillus nanensis</name>
    <dbReference type="NCBI Taxonomy" id="393251"/>
    <lineage>
        <taxon>Bacteria</taxon>
        <taxon>Bacillati</taxon>
        <taxon>Bacillota</taxon>
        <taxon>Bacilli</taxon>
        <taxon>Bacillales</taxon>
        <taxon>Paenibacillaceae</taxon>
        <taxon>Paenibacillus</taxon>
    </lineage>
</organism>
<dbReference type="InterPro" id="IPR017867">
    <property type="entry name" value="Tyr_phospatase_low_mol_wt"/>
</dbReference>
<keyword evidence="3" id="KW-0378">Hydrolase</keyword>
<sequence>MEAVRVLFVCLGNICRSPMAEAVMRHIVRQESLPYPIEVDSAGTGDWHLGHQPHEGTRKVLDEHGVSYEGMRARLVKPEDYGSFTYIICMDRKNLKDVRDVFRNGIDRDGKVFTFMELLPHRGVQDVPDPYYEGNFPYVYELVEEGCRALLAKIKADMVRG</sequence>
<evidence type="ECO:0000313" key="8">
    <source>
        <dbReference type="EMBL" id="RIX53618.1"/>
    </source>
</evidence>
<evidence type="ECO:0000256" key="2">
    <source>
        <dbReference type="ARBA" id="ARBA00013064"/>
    </source>
</evidence>
<dbReference type="SUPFAM" id="SSF52788">
    <property type="entry name" value="Phosphotyrosine protein phosphatases I"/>
    <property type="match status" value="1"/>
</dbReference>
<comment type="caution">
    <text evidence="8">The sequence shown here is derived from an EMBL/GenBank/DDBJ whole genome shotgun (WGS) entry which is preliminary data.</text>
</comment>
<dbReference type="Gene3D" id="3.40.50.2300">
    <property type="match status" value="1"/>
</dbReference>
<proteinExistence type="inferred from homology"/>
<accession>A0A3A1UYK3</accession>
<keyword evidence="4" id="KW-0904">Protein phosphatase</keyword>
<comment type="catalytic activity">
    <reaction evidence="5">
        <text>O-phospho-L-tyrosyl-[protein] + H2O = L-tyrosyl-[protein] + phosphate</text>
        <dbReference type="Rhea" id="RHEA:10684"/>
        <dbReference type="Rhea" id="RHEA-COMP:10136"/>
        <dbReference type="Rhea" id="RHEA-COMP:20101"/>
        <dbReference type="ChEBI" id="CHEBI:15377"/>
        <dbReference type="ChEBI" id="CHEBI:43474"/>
        <dbReference type="ChEBI" id="CHEBI:46858"/>
        <dbReference type="ChEBI" id="CHEBI:61978"/>
        <dbReference type="EC" id="3.1.3.48"/>
    </reaction>
</comment>
<comment type="similarity">
    <text evidence="1">Belongs to the low molecular weight phosphotyrosine protein phosphatase family.</text>
</comment>
<evidence type="ECO:0000256" key="3">
    <source>
        <dbReference type="ARBA" id="ARBA00022801"/>
    </source>
</evidence>